<dbReference type="Gene3D" id="3.40.50.1360">
    <property type="match status" value="1"/>
</dbReference>
<dbReference type="InterPro" id="IPR037171">
    <property type="entry name" value="NagB/RpiA_transferase-like"/>
</dbReference>
<reference evidence="9 10" key="1">
    <citation type="submission" date="2019-02" db="EMBL/GenBank/DDBJ databases">
        <authorList>
            <person name="Sun L."/>
            <person name="Pan D."/>
            <person name="Wu X."/>
        </authorList>
    </citation>
    <scope>NUCLEOTIDE SEQUENCE [LARGE SCALE GENOMIC DNA]</scope>
    <source>
        <strain evidence="9 10">JW-1</strain>
    </source>
</reference>
<evidence type="ECO:0000256" key="5">
    <source>
        <dbReference type="ARBA" id="ARBA00013198"/>
    </source>
</evidence>
<comment type="catalytic activity">
    <reaction evidence="1 7">
        <text>6-phospho-D-glucono-1,5-lactone + H2O = 6-phospho-D-gluconate + H(+)</text>
        <dbReference type="Rhea" id="RHEA:12556"/>
        <dbReference type="ChEBI" id="CHEBI:15377"/>
        <dbReference type="ChEBI" id="CHEBI:15378"/>
        <dbReference type="ChEBI" id="CHEBI:57955"/>
        <dbReference type="ChEBI" id="CHEBI:58759"/>
        <dbReference type="EC" id="3.1.1.31"/>
    </reaction>
</comment>
<evidence type="ECO:0000256" key="3">
    <source>
        <dbReference type="ARBA" id="ARBA00004961"/>
    </source>
</evidence>
<comment type="similarity">
    <text evidence="4 7">Belongs to the glucosamine/galactosamine-6-phosphate isomerase family. 6-phosphogluconolactonase subfamily.</text>
</comment>
<dbReference type="InterPro" id="IPR005900">
    <property type="entry name" value="6-phosphogluconolactonase_DevB"/>
</dbReference>
<dbReference type="GO" id="GO:0005975">
    <property type="term" value="P:carbohydrate metabolic process"/>
    <property type="evidence" value="ECO:0007669"/>
    <property type="project" value="UniProtKB-UniRule"/>
</dbReference>
<name>A0A4V0Z1Z4_9MICO</name>
<comment type="pathway">
    <text evidence="3 7">Carbohydrate degradation; pentose phosphate pathway; D-ribulose 5-phosphate from D-glucose 6-phosphate (oxidative stage): step 2/3.</text>
</comment>
<dbReference type="EMBL" id="CP035806">
    <property type="protein sequence ID" value="QBE50119.1"/>
    <property type="molecule type" value="Genomic_DNA"/>
</dbReference>
<dbReference type="SUPFAM" id="SSF100950">
    <property type="entry name" value="NagB/RpiA/CoA transferase-like"/>
    <property type="match status" value="1"/>
</dbReference>
<proteinExistence type="inferred from homology"/>
<dbReference type="OrthoDB" id="9810967at2"/>
<protein>
    <recommendedName>
        <fullName evidence="6 7">6-phosphogluconolactonase</fullName>
        <shortName evidence="7">6PGL</shortName>
        <ecNumber evidence="5 7">3.1.1.31</ecNumber>
    </recommendedName>
</protein>
<feature type="domain" description="Glucosamine/galactosamine-6-phosphate isomerase" evidence="8">
    <location>
        <begin position="10"/>
        <end position="229"/>
    </location>
</feature>
<gene>
    <name evidence="7 9" type="primary">pgl</name>
    <name evidence="9" type="ORF">EVS81_00985</name>
</gene>
<dbReference type="PANTHER" id="PTHR11054">
    <property type="entry name" value="6-PHOSPHOGLUCONOLACTONASE"/>
    <property type="match status" value="1"/>
</dbReference>
<dbReference type="EC" id="3.1.1.31" evidence="5 7"/>
<evidence type="ECO:0000256" key="4">
    <source>
        <dbReference type="ARBA" id="ARBA00010662"/>
    </source>
</evidence>
<sequence length="242" mass="25405">MRIERAADLDGVSAAVSDALLDGCRALQAEGAVPCIVLTGGSGGARVLQDLAAHPRLGSVDWGRVRFLWGDERWVPQGHEDRNDLLADATLFAAVEVDPELVHRMPACDSGLSLDQAAAAYARLVAGIARIDFGLSGVGPDGHVASLFPGREDLLRDGPGVPDAIPVRDSPKPPSERISLTLPALCRAERTWLIAAGAAKADAVSRIAFREQPLLPGARLRGRTETVLWADAAALAGTHPPA</sequence>
<dbReference type="KEGG" id="ltr:EVS81_00985"/>
<evidence type="ECO:0000256" key="7">
    <source>
        <dbReference type="RuleBase" id="RU365095"/>
    </source>
</evidence>
<dbReference type="NCBIfam" id="TIGR01198">
    <property type="entry name" value="pgl"/>
    <property type="match status" value="1"/>
</dbReference>
<accession>A0A4V0Z1Z4</accession>
<dbReference type="GO" id="GO:0006098">
    <property type="term" value="P:pentose-phosphate shunt"/>
    <property type="evidence" value="ECO:0007669"/>
    <property type="project" value="UniProtKB-UniPathway"/>
</dbReference>
<evidence type="ECO:0000313" key="10">
    <source>
        <dbReference type="Proteomes" id="UP000289260"/>
    </source>
</evidence>
<evidence type="ECO:0000256" key="2">
    <source>
        <dbReference type="ARBA" id="ARBA00002681"/>
    </source>
</evidence>
<dbReference type="RefSeq" id="WP_130111214.1">
    <property type="nucleotide sequence ID" value="NZ_CP035806.1"/>
</dbReference>
<dbReference type="InterPro" id="IPR039104">
    <property type="entry name" value="6PGL"/>
</dbReference>
<evidence type="ECO:0000256" key="6">
    <source>
        <dbReference type="ARBA" id="ARBA00020337"/>
    </source>
</evidence>
<evidence type="ECO:0000313" key="9">
    <source>
        <dbReference type="EMBL" id="QBE50119.1"/>
    </source>
</evidence>
<keyword evidence="10" id="KW-1185">Reference proteome</keyword>
<organism evidence="9 10">
    <name type="scientific">Leucobacter triazinivorans</name>
    <dbReference type="NCBI Taxonomy" id="1784719"/>
    <lineage>
        <taxon>Bacteria</taxon>
        <taxon>Bacillati</taxon>
        <taxon>Actinomycetota</taxon>
        <taxon>Actinomycetes</taxon>
        <taxon>Micrococcales</taxon>
        <taxon>Microbacteriaceae</taxon>
        <taxon>Leucobacter</taxon>
    </lineage>
</organism>
<dbReference type="AlphaFoldDB" id="A0A4V0Z1Z4"/>
<dbReference type="Pfam" id="PF01182">
    <property type="entry name" value="Glucosamine_iso"/>
    <property type="match status" value="1"/>
</dbReference>
<evidence type="ECO:0000259" key="8">
    <source>
        <dbReference type="Pfam" id="PF01182"/>
    </source>
</evidence>
<dbReference type="InterPro" id="IPR006148">
    <property type="entry name" value="Glc/Gal-6P_isomerase"/>
</dbReference>
<keyword evidence="7 9" id="KW-0378">Hydrolase</keyword>
<dbReference type="UniPathway" id="UPA00115">
    <property type="reaction ID" value="UER00409"/>
</dbReference>
<dbReference type="GO" id="GO:0017057">
    <property type="term" value="F:6-phosphogluconolactonase activity"/>
    <property type="evidence" value="ECO:0007669"/>
    <property type="project" value="UniProtKB-UniRule"/>
</dbReference>
<dbReference type="PANTHER" id="PTHR11054:SF0">
    <property type="entry name" value="6-PHOSPHOGLUCONOLACTONASE"/>
    <property type="match status" value="1"/>
</dbReference>
<evidence type="ECO:0000256" key="1">
    <source>
        <dbReference type="ARBA" id="ARBA00000832"/>
    </source>
</evidence>
<comment type="function">
    <text evidence="2 7">Hydrolysis of 6-phosphogluconolactone to 6-phosphogluconate.</text>
</comment>
<dbReference type="Proteomes" id="UP000289260">
    <property type="component" value="Chromosome"/>
</dbReference>